<dbReference type="SMART" id="SM00540">
    <property type="entry name" value="LEM"/>
    <property type="match status" value="1"/>
</dbReference>
<evidence type="ECO:0000256" key="3">
    <source>
        <dbReference type="ARBA" id="ARBA00022553"/>
    </source>
</evidence>
<dbReference type="PANTHER" id="PTHR12019">
    <property type="entry name" value="LAMINA-ASSOCIATED POLYPEPTIDE THYMOPOIETIN"/>
    <property type="match status" value="1"/>
</dbReference>
<evidence type="ECO:0000313" key="10">
    <source>
        <dbReference type="Proteomes" id="UP000695023"/>
    </source>
</evidence>
<dbReference type="Pfam" id="PF03020">
    <property type="entry name" value="LEM"/>
    <property type="match status" value="1"/>
</dbReference>
<comment type="similarity">
    <text evidence="1">Belongs to the LEM family.</text>
</comment>
<dbReference type="AlphaFoldDB" id="A0A9Y3VGD8"/>
<dbReference type="CTD" id="93273"/>
<dbReference type="InterPro" id="IPR011015">
    <property type="entry name" value="LEM/LEM-like_dom_sf"/>
</dbReference>
<accession>A0A9Y3VGD8</accession>
<organism evidence="10 11">
    <name type="scientific">Pundamilia nyererei</name>
    <dbReference type="NCBI Taxonomy" id="303518"/>
    <lineage>
        <taxon>Eukaryota</taxon>
        <taxon>Metazoa</taxon>
        <taxon>Chordata</taxon>
        <taxon>Craniata</taxon>
        <taxon>Vertebrata</taxon>
        <taxon>Euteleostomi</taxon>
        <taxon>Actinopterygii</taxon>
        <taxon>Neopterygii</taxon>
        <taxon>Teleostei</taxon>
        <taxon>Neoteleostei</taxon>
        <taxon>Acanthomorphata</taxon>
        <taxon>Ovalentaria</taxon>
        <taxon>Cichlomorphae</taxon>
        <taxon>Cichliformes</taxon>
        <taxon>Cichlidae</taxon>
        <taxon>African cichlids</taxon>
        <taxon>Pseudocrenilabrinae</taxon>
        <taxon>Haplochromini</taxon>
        <taxon>Pundamilia</taxon>
    </lineage>
</organism>
<dbReference type="PROSITE" id="PS50954">
    <property type="entry name" value="LEM"/>
    <property type="match status" value="1"/>
</dbReference>
<dbReference type="RefSeq" id="XP_005731745.1">
    <property type="nucleotide sequence ID" value="XM_005731688.1"/>
</dbReference>
<dbReference type="PANTHER" id="PTHR12019:SF22">
    <property type="entry name" value="LAMINA-ASSOCIATED POLYPEPTIDE 2, ISOFORMS BETA_GAMMA"/>
    <property type="match status" value="1"/>
</dbReference>
<evidence type="ECO:0000256" key="2">
    <source>
        <dbReference type="ARBA" id="ARBA00022481"/>
    </source>
</evidence>
<reference evidence="11" key="1">
    <citation type="submission" date="2025-08" db="UniProtKB">
        <authorList>
            <consortium name="RefSeq"/>
        </authorList>
    </citation>
    <scope>IDENTIFICATION</scope>
</reference>
<feature type="region of interest" description="Disordered" evidence="6">
    <location>
        <begin position="47"/>
        <end position="79"/>
    </location>
</feature>
<feature type="transmembrane region" description="Helical" evidence="7">
    <location>
        <begin position="345"/>
        <end position="367"/>
    </location>
</feature>
<dbReference type="InterPro" id="IPR013146">
    <property type="entry name" value="LEM-like_dom"/>
</dbReference>
<sequence>MPFVEEPAHLSKSRLKSALVAHNVALPPAASKKAVYVELHLKHIDQKNAADFSSDEEDRAGDDKKDPEDAEMPVPSCLTDEDLKATLRKHGVKPGPITASTRVLYERKLHKLLQSDRCERLNEADKAILYSDSEEEEKQQERDEDLGSEKQPDPSDQTQQESSQNHIFYPQCFLPSSRLRPCPPRNTRCSSNWNSRNALKSSERSQSQCSQIISTSAANHHTRLGSTVLPRSKSTDDSSLSSQYFSITQMVEEMENSSSRSVTDNACEFNGTSVQENWAQSDGPPQEPVKDAFKDILPDSKTTPTGIYVTRRRPIKGAAQRPVQYSYPDSPVSPMTQQRREVERYLVPIHIQILVFIIVACVLYLIYVNVEDSLSYWSYGENRLLVQAESQDADVDYAQD</sequence>
<dbReference type="CDD" id="cd12940">
    <property type="entry name" value="LEM_LAP2_LEMD1"/>
    <property type="match status" value="1"/>
</dbReference>
<dbReference type="SMART" id="SM01261">
    <property type="entry name" value="Thymopoietin"/>
    <property type="match status" value="1"/>
</dbReference>
<feature type="domain" description="LEM-like" evidence="9">
    <location>
        <begin position="4"/>
        <end position="47"/>
    </location>
</feature>
<keyword evidence="3" id="KW-0597">Phosphoprotein</keyword>
<evidence type="ECO:0000256" key="5">
    <source>
        <dbReference type="ARBA" id="ARBA00023125"/>
    </source>
</evidence>
<keyword evidence="7" id="KW-0812">Transmembrane</keyword>
<keyword evidence="7" id="KW-1133">Transmembrane helix</keyword>
<evidence type="ECO:0000256" key="6">
    <source>
        <dbReference type="SAM" id="MobiDB-lite"/>
    </source>
</evidence>
<dbReference type="CDD" id="cd12935">
    <property type="entry name" value="LEM_like"/>
    <property type="match status" value="1"/>
</dbReference>
<dbReference type="GO" id="GO:0005635">
    <property type="term" value="C:nuclear envelope"/>
    <property type="evidence" value="ECO:0007669"/>
    <property type="project" value="UniProtKB-ARBA"/>
</dbReference>
<dbReference type="GO" id="GO:0003677">
    <property type="term" value="F:DNA binding"/>
    <property type="evidence" value="ECO:0007669"/>
    <property type="project" value="UniProtKB-KW"/>
</dbReference>
<evidence type="ECO:0000256" key="7">
    <source>
        <dbReference type="SAM" id="Phobius"/>
    </source>
</evidence>
<keyword evidence="10" id="KW-1185">Reference proteome</keyword>
<keyword evidence="4" id="KW-0007">Acetylation</keyword>
<proteinExistence type="inferred from homology"/>
<evidence type="ECO:0000259" key="8">
    <source>
        <dbReference type="PROSITE" id="PS50954"/>
    </source>
</evidence>
<name>A0A9Y3VGD8_9CICH</name>
<keyword evidence="5" id="KW-0238">DNA-binding</keyword>
<keyword evidence="7" id="KW-0472">Membrane</keyword>
<dbReference type="Gene3D" id="1.10.720.40">
    <property type="match status" value="2"/>
</dbReference>
<dbReference type="Proteomes" id="UP000695023">
    <property type="component" value="Unplaced"/>
</dbReference>
<dbReference type="FunFam" id="1.10.720.40:FF:000001">
    <property type="entry name" value="LEM domain containing 2, isoform CRA_a"/>
    <property type="match status" value="2"/>
</dbReference>
<keyword evidence="2" id="KW-0488">Methylation</keyword>
<dbReference type="PROSITE" id="PS50955">
    <property type="entry name" value="LEM_LIKE"/>
    <property type="match status" value="1"/>
</dbReference>
<feature type="compositionally biased region" description="Polar residues" evidence="6">
    <location>
        <begin position="154"/>
        <end position="165"/>
    </location>
</feature>
<evidence type="ECO:0000313" key="11">
    <source>
        <dbReference type="RefSeq" id="XP_005731745.1"/>
    </source>
</evidence>
<dbReference type="Pfam" id="PF08198">
    <property type="entry name" value="Thymopoietin"/>
    <property type="match status" value="1"/>
</dbReference>
<dbReference type="InterPro" id="IPR003887">
    <property type="entry name" value="LEM_dom"/>
</dbReference>
<dbReference type="InterPro" id="IPR051656">
    <property type="entry name" value="LEM_domain"/>
</dbReference>
<feature type="compositionally biased region" description="Basic and acidic residues" evidence="6">
    <location>
        <begin position="139"/>
        <end position="153"/>
    </location>
</feature>
<evidence type="ECO:0000256" key="4">
    <source>
        <dbReference type="ARBA" id="ARBA00022990"/>
    </source>
</evidence>
<feature type="region of interest" description="Disordered" evidence="6">
    <location>
        <begin position="128"/>
        <end position="165"/>
    </location>
</feature>
<gene>
    <name evidence="11" type="primary">lemd1</name>
</gene>
<evidence type="ECO:0000256" key="1">
    <source>
        <dbReference type="ARBA" id="ARBA00007744"/>
    </source>
</evidence>
<dbReference type="SUPFAM" id="SSF63451">
    <property type="entry name" value="LEM domain"/>
    <property type="match status" value="2"/>
</dbReference>
<protein>
    <submittedName>
        <fullName evidence="11">LEM domain-containing protein 1 isoform X1</fullName>
    </submittedName>
</protein>
<feature type="domain" description="LEM" evidence="8">
    <location>
        <begin position="72"/>
        <end position="116"/>
    </location>
</feature>
<evidence type="ECO:0000259" key="9">
    <source>
        <dbReference type="PROSITE" id="PS50955"/>
    </source>
</evidence>